<feature type="repeat" description="ANK" evidence="1">
    <location>
        <begin position="377"/>
        <end position="410"/>
    </location>
</feature>
<name>A0ABQ9ENK3_TEGGR</name>
<dbReference type="SMART" id="SM00248">
    <property type="entry name" value="ANK"/>
    <property type="match status" value="5"/>
</dbReference>
<comment type="caution">
    <text evidence="2">The sequence shown here is derived from an EMBL/GenBank/DDBJ whole genome shotgun (WGS) entry which is preliminary data.</text>
</comment>
<keyword evidence="1" id="KW-0040">ANK repeat</keyword>
<dbReference type="Pfam" id="PF00023">
    <property type="entry name" value="Ank"/>
    <property type="match status" value="1"/>
</dbReference>
<evidence type="ECO:0000256" key="1">
    <source>
        <dbReference type="PROSITE-ProRule" id="PRU00023"/>
    </source>
</evidence>
<dbReference type="InterPro" id="IPR002110">
    <property type="entry name" value="Ankyrin_rpt"/>
</dbReference>
<dbReference type="SUPFAM" id="SSF48403">
    <property type="entry name" value="Ankyrin repeat"/>
    <property type="match status" value="1"/>
</dbReference>
<dbReference type="Proteomes" id="UP001217089">
    <property type="component" value="Unassembled WGS sequence"/>
</dbReference>
<accession>A0ABQ9ENK3</accession>
<organism evidence="2 3">
    <name type="scientific">Tegillarca granosa</name>
    <name type="common">Malaysian cockle</name>
    <name type="synonym">Anadara granosa</name>
    <dbReference type="NCBI Taxonomy" id="220873"/>
    <lineage>
        <taxon>Eukaryota</taxon>
        <taxon>Metazoa</taxon>
        <taxon>Spiralia</taxon>
        <taxon>Lophotrochozoa</taxon>
        <taxon>Mollusca</taxon>
        <taxon>Bivalvia</taxon>
        <taxon>Autobranchia</taxon>
        <taxon>Pteriomorphia</taxon>
        <taxon>Arcoida</taxon>
        <taxon>Arcoidea</taxon>
        <taxon>Arcidae</taxon>
        <taxon>Tegillarca</taxon>
    </lineage>
</organism>
<dbReference type="PROSITE" id="PS50297">
    <property type="entry name" value="ANK_REP_REGION"/>
    <property type="match status" value="1"/>
</dbReference>
<dbReference type="PROSITE" id="PS50088">
    <property type="entry name" value="ANK_REPEAT"/>
    <property type="match status" value="2"/>
</dbReference>
<gene>
    <name evidence="2" type="ORF">KUTeg_018548</name>
</gene>
<keyword evidence="3" id="KW-1185">Reference proteome</keyword>
<reference evidence="2 3" key="1">
    <citation type="submission" date="2022-12" db="EMBL/GenBank/DDBJ databases">
        <title>Chromosome-level genome of Tegillarca granosa.</title>
        <authorList>
            <person name="Kim J."/>
        </authorList>
    </citation>
    <scope>NUCLEOTIDE SEQUENCE [LARGE SCALE GENOMIC DNA]</scope>
    <source>
        <strain evidence="2">Teg-2019</strain>
        <tissue evidence="2">Adductor muscle</tissue>
    </source>
</reference>
<evidence type="ECO:0000313" key="2">
    <source>
        <dbReference type="EMBL" id="KAJ8304965.1"/>
    </source>
</evidence>
<sequence length="519" mass="59897">MQHWYNKFKPGLWRALSVPHPDRKLVERLLRNWCRLTCVKNGKIVSIKSLVKDDIHKHDLLQMIEEYENANEMALALNAGFGFIVKSWVQQGTELMKHVDPNAKDFSYQHSYPEYPEVPRPLLAAAWESNNYEAVDVLMDMNPNTRMLYTNEDEQLNPPKPIFFQLVCGNSIPRDERIKLRVFKGSDLSARDSLGHTILHKCVLHDQPEQTMKLLMQYGADIAARDKQGKTARDLAEKLKKEQCSRCIDEFIIKLVKDKKFDEIERLILHNYDHLLDITDNSKRTMVDIAKKHSTRQIYEIIKLTAAIQAYVRRIYTAIEDSNIDDVRKLLSCKKYSNVRDRCGRTLLHKAILRRKKEIVQYLMEDCSHIFNVGDSLDRMPLHYAYLFMPDDSIINVMIKQGANPDLTDSKGGIETVKSLVLGLRGFGDVSRYSNKLFDCVDNKQTEIAKYLIVNGFKVDIYKQYSKCDPSDPMCAMMECGHSMISLKSRAMEQKCDEIVQLIEAAISGKVKIITIIVK</sequence>
<feature type="repeat" description="ANK" evidence="1">
    <location>
        <begin position="194"/>
        <end position="227"/>
    </location>
</feature>
<evidence type="ECO:0000313" key="3">
    <source>
        <dbReference type="Proteomes" id="UP001217089"/>
    </source>
</evidence>
<dbReference type="PANTHER" id="PTHR24172:SF4">
    <property type="entry name" value="ANK_REP_REGION DOMAIN-CONTAINING PROTEIN"/>
    <property type="match status" value="1"/>
</dbReference>
<dbReference type="Gene3D" id="1.25.40.20">
    <property type="entry name" value="Ankyrin repeat-containing domain"/>
    <property type="match status" value="2"/>
</dbReference>
<proteinExistence type="predicted"/>
<protein>
    <submittedName>
        <fullName evidence="2">Uncharacterized protein</fullName>
    </submittedName>
</protein>
<dbReference type="PANTHER" id="PTHR24172">
    <property type="entry name" value="ANK_REP_REGION DOMAIN-CONTAINING PROTEIN"/>
    <property type="match status" value="1"/>
</dbReference>
<dbReference type="InterPro" id="IPR036770">
    <property type="entry name" value="Ankyrin_rpt-contain_sf"/>
</dbReference>
<dbReference type="Pfam" id="PF12796">
    <property type="entry name" value="Ank_2"/>
    <property type="match status" value="1"/>
</dbReference>
<dbReference type="EMBL" id="JARBDR010000903">
    <property type="protein sequence ID" value="KAJ8304965.1"/>
    <property type="molecule type" value="Genomic_DNA"/>
</dbReference>